<evidence type="ECO:0000313" key="3">
    <source>
        <dbReference type="Proteomes" id="UP001148932"/>
    </source>
</evidence>
<sequence length="98" mass="10939">MNQPSSLRTPASSSSRTFFGLRKLPARSAAWVTPLLLSLLMTFIVSLISTLRVVGLSMDVPRLWMSSWALSWLVAFPTLLLVLPLVRRATSVLVEQQR</sequence>
<reference evidence="2" key="1">
    <citation type="submission" date="2022-10" db="EMBL/GenBank/DDBJ databases">
        <title>Description of microaerobic benzene degrading bacteria.</title>
        <authorList>
            <person name="Bedics A."/>
            <person name="Tancsics A."/>
            <person name="Banerjee S."/>
        </authorList>
    </citation>
    <scope>NUCLEOTIDE SEQUENCE</scope>
    <source>
        <strain evidence="2">D2M1</strain>
    </source>
</reference>
<proteinExistence type="predicted"/>
<keyword evidence="1" id="KW-0812">Transmembrane</keyword>
<evidence type="ECO:0000256" key="1">
    <source>
        <dbReference type="SAM" id="Phobius"/>
    </source>
</evidence>
<dbReference type="Pfam" id="PF11391">
    <property type="entry name" value="DUF2798"/>
    <property type="match status" value="1"/>
</dbReference>
<protein>
    <submittedName>
        <fullName evidence="2">DUF2798 domain-containing protein</fullName>
    </submittedName>
</protein>
<evidence type="ECO:0000313" key="2">
    <source>
        <dbReference type="EMBL" id="MDD2175877.1"/>
    </source>
</evidence>
<keyword evidence="3" id="KW-1185">Reference proteome</keyword>
<comment type="caution">
    <text evidence="2">The sequence shown here is derived from an EMBL/GenBank/DDBJ whole genome shotgun (WGS) entry which is preliminary data.</text>
</comment>
<feature type="transmembrane region" description="Helical" evidence="1">
    <location>
        <begin position="29"/>
        <end position="48"/>
    </location>
</feature>
<accession>A0ABT5RQA8</accession>
<feature type="transmembrane region" description="Helical" evidence="1">
    <location>
        <begin position="68"/>
        <end position="86"/>
    </location>
</feature>
<organism evidence="2 3">
    <name type="scientific">Acidovorax benzenivorans</name>
    <dbReference type="NCBI Taxonomy" id="2987520"/>
    <lineage>
        <taxon>Bacteria</taxon>
        <taxon>Pseudomonadati</taxon>
        <taxon>Pseudomonadota</taxon>
        <taxon>Betaproteobacteria</taxon>
        <taxon>Burkholderiales</taxon>
        <taxon>Comamonadaceae</taxon>
        <taxon>Acidovorax</taxon>
    </lineage>
</organism>
<gene>
    <name evidence="2" type="ORF">OIN59_00450</name>
</gene>
<dbReference type="RefSeq" id="WP_274106028.1">
    <property type="nucleotide sequence ID" value="NZ_JAPCKI010000001.1"/>
</dbReference>
<dbReference type="InterPro" id="IPR021529">
    <property type="entry name" value="DUF2798"/>
</dbReference>
<name>A0ABT5RQA8_9BURK</name>
<dbReference type="EMBL" id="JAPCKI010000001">
    <property type="protein sequence ID" value="MDD2175877.1"/>
    <property type="molecule type" value="Genomic_DNA"/>
</dbReference>
<dbReference type="Proteomes" id="UP001148932">
    <property type="component" value="Unassembled WGS sequence"/>
</dbReference>
<keyword evidence="1" id="KW-0472">Membrane</keyword>
<keyword evidence="1" id="KW-1133">Transmembrane helix</keyword>